<dbReference type="PANTHER" id="PTHR43381">
    <property type="entry name" value="TRANSLATION INITIATION FACTOR IF-2-RELATED"/>
    <property type="match status" value="1"/>
</dbReference>
<evidence type="ECO:0000313" key="12">
    <source>
        <dbReference type="Proteomes" id="UP000178472"/>
    </source>
</evidence>
<evidence type="ECO:0000256" key="5">
    <source>
        <dbReference type="ARBA" id="ARBA00022917"/>
    </source>
</evidence>
<dbReference type="InterPro" id="IPR023115">
    <property type="entry name" value="TIF_IF2_dom3"/>
</dbReference>
<comment type="similarity">
    <text evidence="1 8">Belongs to the TRAFAC class translation factor GTPase superfamily. Classic translation factor GTPase family. IF-2 subfamily.</text>
</comment>
<dbReference type="InterPro" id="IPR027417">
    <property type="entry name" value="P-loop_NTPase"/>
</dbReference>
<proteinExistence type="inferred from homology"/>
<name>A0A1G2DQL8_9BACT</name>
<comment type="function">
    <text evidence="8">One of the essential components for the initiation of protein synthesis. Protects formylmethionyl-tRNA from spontaneous hydrolysis and promotes its binding to the 30S ribosomal subunits. Also involved in the hydrolysis of GTP during the formation of the 70S ribosomal complex.</text>
</comment>
<dbReference type="InterPro" id="IPR053905">
    <property type="entry name" value="EF-G-like_DII"/>
</dbReference>
<dbReference type="EMBL" id="MHLT01000048">
    <property type="protein sequence ID" value="OGZ15856.1"/>
    <property type="molecule type" value="Genomic_DNA"/>
</dbReference>
<dbReference type="Pfam" id="PF22042">
    <property type="entry name" value="EF-G_D2"/>
    <property type="match status" value="1"/>
</dbReference>
<evidence type="ECO:0000256" key="2">
    <source>
        <dbReference type="ARBA" id="ARBA00020675"/>
    </source>
</evidence>
<dbReference type="InterPro" id="IPR015760">
    <property type="entry name" value="TIF_IF2"/>
</dbReference>
<dbReference type="InterPro" id="IPR009000">
    <property type="entry name" value="Transl_B-barrel_sf"/>
</dbReference>
<protein>
    <recommendedName>
        <fullName evidence="2 7">Translation initiation factor IF-2</fullName>
    </recommendedName>
</protein>
<feature type="domain" description="Tr-type G" evidence="10">
    <location>
        <begin position="14"/>
        <end position="188"/>
    </location>
</feature>
<dbReference type="CDD" id="cd01887">
    <property type="entry name" value="IF2_eIF5B"/>
    <property type="match status" value="1"/>
</dbReference>
<dbReference type="Gene3D" id="3.40.50.10050">
    <property type="entry name" value="Translation initiation factor IF- 2, domain 3"/>
    <property type="match status" value="1"/>
</dbReference>
<reference evidence="11 12" key="1">
    <citation type="journal article" date="2016" name="Nat. Commun.">
        <title>Thousands of microbial genomes shed light on interconnected biogeochemical processes in an aquifer system.</title>
        <authorList>
            <person name="Anantharaman K."/>
            <person name="Brown C.T."/>
            <person name="Hug L.A."/>
            <person name="Sharon I."/>
            <person name="Castelle C.J."/>
            <person name="Probst A.J."/>
            <person name="Thomas B.C."/>
            <person name="Singh A."/>
            <person name="Wilkins M.J."/>
            <person name="Karaoz U."/>
            <person name="Brodie E.L."/>
            <person name="Williams K.H."/>
            <person name="Hubbard S.S."/>
            <person name="Banfield J.F."/>
        </authorList>
    </citation>
    <scope>NUCLEOTIDE SEQUENCE [LARGE SCALE GENOMIC DNA]</scope>
</reference>
<gene>
    <name evidence="11" type="ORF">A3G11_02055</name>
</gene>
<dbReference type="Pfam" id="PF11987">
    <property type="entry name" value="IF-2"/>
    <property type="match status" value="1"/>
</dbReference>
<dbReference type="Gene3D" id="3.40.50.300">
    <property type="entry name" value="P-loop containing nucleotide triphosphate hydrolases"/>
    <property type="match status" value="1"/>
</dbReference>
<accession>A0A1G2DQL8</accession>
<dbReference type="NCBIfam" id="TIGR00231">
    <property type="entry name" value="small_GTP"/>
    <property type="match status" value="1"/>
</dbReference>
<dbReference type="Gene3D" id="2.40.30.10">
    <property type="entry name" value="Translation factors"/>
    <property type="match status" value="2"/>
</dbReference>
<dbReference type="GO" id="GO:0005737">
    <property type="term" value="C:cytoplasm"/>
    <property type="evidence" value="ECO:0007669"/>
    <property type="project" value="UniProtKB-UniRule"/>
</dbReference>
<dbReference type="GO" id="GO:0003743">
    <property type="term" value="F:translation initiation factor activity"/>
    <property type="evidence" value="ECO:0007669"/>
    <property type="project" value="UniProtKB-UniRule"/>
</dbReference>
<feature type="region of interest" description="Disordered" evidence="9">
    <location>
        <begin position="285"/>
        <end position="304"/>
    </location>
</feature>
<dbReference type="Proteomes" id="UP000178472">
    <property type="component" value="Unassembled WGS sequence"/>
</dbReference>
<dbReference type="PRINTS" id="PR00315">
    <property type="entry name" value="ELONGATNFCT"/>
</dbReference>
<keyword evidence="5 8" id="KW-0648">Protein biosynthesis</keyword>
<dbReference type="SUPFAM" id="SSF52540">
    <property type="entry name" value="P-loop containing nucleoside triphosphate hydrolases"/>
    <property type="match status" value="1"/>
</dbReference>
<dbReference type="NCBIfam" id="TIGR00487">
    <property type="entry name" value="IF-2"/>
    <property type="match status" value="1"/>
</dbReference>
<dbReference type="SUPFAM" id="SSF50447">
    <property type="entry name" value="Translation proteins"/>
    <property type="match status" value="2"/>
</dbReference>
<dbReference type="AlphaFoldDB" id="A0A1G2DQL8"/>
<evidence type="ECO:0000256" key="8">
    <source>
        <dbReference type="RuleBase" id="RU000644"/>
    </source>
</evidence>
<evidence type="ECO:0000256" key="7">
    <source>
        <dbReference type="NCBIfam" id="TIGR00487"/>
    </source>
</evidence>
<sequence length="514" mass="55590">MSLIPPKSKNSLIERPPIVVVMGHIDHGKSTLLDFIRKTNVVAGEAGGITQHTYAYEIVHTDEHGEKKRITFLDTPGHEAFTLMRARGTSVADIAILVVAAGEGVKTQTREAITLIKKSGIPYIVAINKIDAPNANVDRVKQELAEHEVYLEGYGGAVPVVAISAKTGEHVPDLLSMVLLVALVGELKGDPDATPEGTVIEAHREPKAGITATLVIKNGTLKKKMHVVAGSSNAPTRRIENTVGEDVAEAHFSTPVRISGWDAIPEAGAHFTAYSDKKEAERVAREAGEARKGTRTATPARGEEDERALIPVVLKADTQGTLDALVHETEKLVKTLKETHGMHVEMRVLHKGVGAVKESDVKLVSGSANAIIAGFNVSIDDVAKEIAERTGTTIGVFSIIYELTDWLTKEIEKKRPRVQTEEVSGEAKILRTFSVVKHKQIIGGKVLTGKIIVGGNVHILRRDFPIGEGKIVELQQQKTKAREIPEGAEFGAMIESRHDIAPGDVIKEFIVVEK</sequence>
<evidence type="ECO:0000259" key="10">
    <source>
        <dbReference type="PROSITE" id="PS51722"/>
    </source>
</evidence>
<dbReference type="InterPro" id="IPR000795">
    <property type="entry name" value="T_Tr_GTP-bd_dom"/>
</dbReference>
<dbReference type="GO" id="GO:0003924">
    <property type="term" value="F:GTPase activity"/>
    <property type="evidence" value="ECO:0007669"/>
    <property type="project" value="InterPro"/>
</dbReference>
<organism evidence="11 12">
    <name type="scientific">Candidatus Lloydbacteria bacterium RIFCSPLOWO2_12_FULL_51_9</name>
    <dbReference type="NCBI Taxonomy" id="1798669"/>
    <lineage>
        <taxon>Bacteria</taxon>
        <taxon>Candidatus Lloydiibacteriota</taxon>
    </lineage>
</organism>
<dbReference type="PANTHER" id="PTHR43381:SF4">
    <property type="entry name" value="EUKARYOTIC TRANSLATION INITIATION FACTOR 5B"/>
    <property type="match status" value="1"/>
</dbReference>
<dbReference type="Pfam" id="PF00009">
    <property type="entry name" value="GTP_EFTU"/>
    <property type="match status" value="1"/>
</dbReference>
<evidence type="ECO:0000256" key="1">
    <source>
        <dbReference type="ARBA" id="ARBA00007733"/>
    </source>
</evidence>
<keyword evidence="4" id="KW-0547">Nucleotide-binding</keyword>
<evidence type="ECO:0000256" key="3">
    <source>
        <dbReference type="ARBA" id="ARBA00022540"/>
    </source>
</evidence>
<keyword evidence="3 8" id="KW-0396">Initiation factor</keyword>
<keyword evidence="6" id="KW-0342">GTP-binding</keyword>
<evidence type="ECO:0000313" key="11">
    <source>
        <dbReference type="EMBL" id="OGZ15856.1"/>
    </source>
</evidence>
<dbReference type="InterPro" id="IPR000178">
    <property type="entry name" value="TF_IF2_bacterial-like"/>
</dbReference>
<dbReference type="FunFam" id="3.40.50.10050:FF:000001">
    <property type="entry name" value="Translation initiation factor IF-2"/>
    <property type="match status" value="1"/>
</dbReference>
<dbReference type="InterPro" id="IPR005225">
    <property type="entry name" value="Small_GTP-bd"/>
</dbReference>
<dbReference type="FunFam" id="3.40.50.300:FF:000019">
    <property type="entry name" value="Translation initiation factor IF-2"/>
    <property type="match status" value="1"/>
</dbReference>
<evidence type="ECO:0000256" key="6">
    <source>
        <dbReference type="ARBA" id="ARBA00023134"/>
    </source>
</evidence>
<dbReference type="GO" id="GO:0005525">
    <property type="term" value="F:GTP binding"/>
    <property type="evidence" value="ECO:0007669"/>
    <property type="project" value="UniProtKB-KW"/>
</dbReference>
<evidence type="ECO:0000256" key="4">
    <source>
        <dbReference type="ARBA" id="ARBA00022741"/>
    </source>
</evidence>
<dbReference type="SUPFAM" id="SSF52156">
    <property type="entry name" value="Initiation factor IF2/eIF5b, domain 3"/>
    <property type="match status" value="1"/>
</dbReference>
<comment type="caution">
    <text evidence="11">The sequence shown here is derived from an EMBL/GenBank/DDBJ whole genome shotgun (WGS) entry which is preliminary data.</text>
</comment>
<dbReference type="InterPro" id="IPR036925">
    <property type="entry name" value="TIF_IF2_dom3_sf"/>
</dbReference>
<dbReference type="PROSITE" id="PS51722">
    <property type="entry name" value="G_TR_2"/>
    <property type="match status" value="1"/>
</dbReference>
<evidence type="ECO:0000256" key="9">
    <source>
        <dbReference type="SAM" id="MobiDB-lite"/>
    </source>
</evidence>